<dbReference type="AlphaFoldDB" id="A0A151R566"/>
<dbReference type="Proteomes" id="UP000075243">
    <property type="component" value="Unassembled WGS sequence"/>
</dbReference>
<dbReference type="InterPro" id="IPR058352">
    <property type="entry name" value="DUF8039"/>
</dbReference>
<evidence type="ECO:0000256" key="3">
    <source>
        <dbReference type="ARBA" id="ARBA00022801"/>
    </source>
</evidence>
<accession>A0A151R566</accession>
<proteinExistence type="inferred from homology"/>
<evidence type="ECO:0000313" key="6">
    <source>
        <dbReference type="EMBL" id="KYP37710.1"/>
    </source>
</evidence>
<keyword evidence="4" id="KW-0175">Coiled coil</keyword>
<keyword evidence="2" id="KW-0645">Protease</keyword>
<feature type="coiled-coil region" evidence="4">
    <location>
        <begin position="229"/>
        <end position="264"/>
    </location>
</feature>
<dbReference type="Gene3D" id="3.40.395.10">
    <property type="entry name" value="Adenoviral Proteinase, Chain A"/>
    <property type="match status" value="1"/>
</dbReference>
<name>A0A151R566_CAJCA</name>
<reference evidence="6" key="1">
    <citation type="journal article" date="2012" name="Nat. Biotechnol.">
        <title>Draft genome sequence of pigeonpea (Cajanus cajan), an orphan legume crop of resource-poor farmers.</title>
        <authorList>
            <person name="Varshney R.K."/>
            <person name="Chen W."/>
            <person name="Li Y."/>
            <person name="Bharti A.K."/>
            <person name="Saxena R.K."/>
            <person name="Schlueter J.A."/>
            <person name="Donoghue M.T."/>
            <person name="Azam S."/>
            <person name="Fan G."/>
            <person name="Whaley A.M."/>
            <person name="Farmer A.D."/>
            <person name="Sheridan J."/>
            <person name="Iwata A."/>
            <person name="Tuteja R."/>
            <person name="Penmetsa R.V."/>
            <person name="Wu W."/>
            <person name="Upadhyaya H.D."/>
            <person name="Yang S.P."/>
            <person name="Shah T."/>
            <person name="Saxena K.B."/>
            <person name="Michael T."/>
            <person name="McCombie W.R."/>
            <person name="Yang B."/>
            <person name="Zhang G."/>
            <person name="Yang H."/>
            <person name="Wang J."/>
            <person name="Spillane C."/>
            <person name="Cook D.R."/>
            <person name="May G.D."/>
            <person name="Xu X."/>
            <person name="Jackson S.A."/>
        </authorList>
    </citation>
    <scope>NUCLEOTIDE SEQUENCE [LARGE SCALE GENOMIC DNA]</scope>
</reference>
<evidence type="ECO:0000313" key="7">
    <source>
        <dbReference type="Proteomes" id="UP000075243"/>
    </source>
</evidence>
<dbReference type="Gramene" id="C.cajan_41253.t">
    <property type="protein sequence ID" value="C.cajan_41253.t"/>
    <property type="gene ID" value="C.cajan_41253"/>
</dbReference>
<protein>
    <recommendedName>
        <fullName evidence="5">Ubiquitin-like protease family profile domain-containing protein</fullName>
    </recommendedName>
</protein>
<dbReference type="PANTHER" id="PTHR33018">
    <property type="entry name" value="OS10G0338966 PROTEIN-RELATED"/>
    <property type="match status" value="1"/>
</dbReference>
<organism evidence="6 7">
    <name type="scientific">Cajanus cajan</name>
    <name type="common">Pigeon pea</name>
    <name type="synonym">Cajanus indicus</name>
    <dbReference type="NCBI Taxonomy" id="3821"/>
    <lineage>
        <taxon>Eukaryota</taxon>
        <taxon>Viridiplantae</taxon>
        <taxon>Streptophyta</taxon>
        <taxon>Embryophyta</taxon>
        <taxon>Tracheophyta</taxon>
        <taxon>Spermatophyta</taxon>
        <taxon>Magnoliopsida</taxon>
        <taxon>eudicotyledons</taxon>
        <taxon>Gunneridae</taxon>
        <taxon>Pentapetalae</taxon>
        <taxon>rosids</taxon>
        <taxon>fabids</taxon>
        <taxon>Fabales</taxon>
        <taxon>Fabaceae</taxon>
        <taxon>Papilionoideae</taxon>
        <taxon>50 kb inversion clade</taxon>
        <taxon>NPAAA clade</taxon>
        <taxon>indigoferoid/millettioid clade</taxon>
        <taxon>Phaseoleae</taxon>
        <taxon>Cajanus</taxon>
    </lineage>
</organism>
<dbReference type="SUPFAM" id="SSF54001">
    <property type="entry name" value="Cysteine proteinases"/>
    <property type="match status" value="1"/>
</dbReference>
<evidence type="ECO:0000259" key="5">
    <source>
        <dbReference type="PROSITE" id="PS50600"/>
    </source>
</evidence>
<keyword evidence="3" id="KW-0378">Hydrolase</keyword>
<feature type="domain" description="Ubiquitin-like protease family profile" evidence="5">
    <location>
        <begin position="441"/>
        <end position="603"/>
    </location>
</feature>
<gene>
    <name evidence="6" type="ORF">KK1_041079</name>
</gene>
<dbReference type="Pfam" id="PF26133">
    <property type="entry name" value="DUF8039"/>
    <property type="match status" value="1"/>
</dbReference>
<dbReference type="PANTHER" id="PTHR33018:SF34">
    <property type="entry name" value="OS02G0472350 PROTEIN"/>
    <property type="match status" value="1"/>
</dbReference>
<evidence type="ECO:0000256" key="1">
    <source>
        <dbReference type="ARBA" id="ARBA00005234"/>
    </source>
</evidence>
<dbReference type="GO" id="GO:0008234">
    <property type="term" value="F:cysteine-type peptidase activity"/>
    <property type="evidence" value="ECO:0007669"/>
    <property type="project" value="InterPro"/>
</dbReference>
<keyword evidence="7" id="KW-1185">Reference proteome</keyword>
<evidence type="ECO:0000256" key="2">
    <source>
        <dbReference type="ARBA" id="ARBA00022670"/>
    </source>
</evidence>
<comment type="similarity">
    <text evidence="1">Belongs to the peptidase C48 family.</text>
</comment>
<dbReference type="OMA" id="NISICIC"/>
<evidence type="ECO:0000256" key="4">
    <source>
        <dbReference type="SAM" id="Coils"/>
    </source>
</evidence>
<dbReference type="InterPro" id="IPR003653">
    <property type="entry name" value="Peptidase_C48_C"/>
</dbReference>
<dbReference type="PROSITE" id="PS50600">
    <property type="entry name" value="ULP_PROTEASE"/>
    <property type="match status" value="1"/>
</dbReference>
<dbReference type="EMBL" id="KQ484076">
    <property type="protein sequence ID" value="KYP37710.1"/>
    <property type="molecule type" value="Genomic_DNA"/>
</dbReference>
<sequence length="632" mass="72819">MKNVAAKRLNEERIHVDIDKSPGNLRGDIPNTKRMRRKTLSIVAERWRQYKTTLTNKYIFGEKKGQFPGDKNPTIDQETWNTFIESRMSVEFLEKRKKAQETQAKNETYVVTSRGGYEWLKKKIIKDKTMKCQTSQDDSIVSDPPSPPGRHELWKVARDILDQQAKKGSFVSHGRQDILTVAIGKPEHPGRVRAAGRGHTFQTYFGPHSSSHSSRSVDQLLELKVSQVVATYKDKLSQLKEEMQRQRQDENRQLKDDMQRQLQEYMQSLSQQFQHKIPPIEPVVAHVSTKGSCATKNPSTSATDHGTSNKCELFVEGSLDLVGIRRIHMLGSVVHHQTMGNDMVRVSVLDVRNPKARVPVPTQEVQTMEQALNTFLQWPYKLVKVISTEDVVPPKAMLNHSRNLTPMKKLWRLVADMEDDNQSKQVPWAPEVFGFCSNVPLYISQSDISEITNGHCMLNISILQLWLLFIHKLSVDKRNDHIYGFLEPELIQKIGNKTEQIQAYIQNMMSDSNKKVYLVPYFSNAHWQLLVICPMENISICICSMHKPPPADFKQLLDKAMEGYHILKGSKLKKKMLWVSLKSHKQKGNYECGYYVMKAMHTIVDSQIVSGWTEVRFRILKFFILSLHFIMF</sequence>
<dbReference type="GO" id="GO:0006508">
    <property type="term" value="P:proteolysis"/>
    <property type="evidence" value="ECO:0007669"/>
    <property type="project" value="UniProtKB-KW"/>
</dbReference>
<dbReference type="InterPro" id="IPR038765">
    <property type="entry name" value="Papain-like_cys_pep_sf"/>
</dbReference>